<sequence length="329" mass="36971">MPRILDQPDPNLPLSIIYNYFFERYNKELKAELTALTEAYEKRGGEIQTLREKVEETLPAQLLQQVDSRMKAIAEQFTAEMDMLKEEIRASLATQTQDRSRLLKECDEKQKVENQKLRDELQAMKRKCDEMSERVEALKKATQDMEPVGDITRARKRSRPTLTAQKSTLTLGNEAALSTITDVPIAQVDKEAPQPKAHQQVAEPETPAPDMDSSITMIAATPTASVPVPDIPRFHNGHIRQGSLSLDDYAAAFAHHVSSIRTADQSVDKPGPAERESVGKFVRGMKKLSERIRLVEDLGKKGLASTDQQTRSVELFCGWQSVKEALEGW</sequence>
<evidence type="ECO:0000256" key="1">
    <source>
        <dbReference type="SAM" id="Coils"/>
    </source>
</evidence>
<dbReference type="GeneID" id="36287880"/>
<evidence type="ECO:0000313" key="3">
    <source>
        <dbReference type="EMBL" id="OAF57258.1"/>
    </source>
</evidence>
<dbReference type="OrthoDB" id="3439069at2759"/>
<reference evidence="3" key="1">
    <citation type="submission" date="2016-03" db="EMBL/GenBank/DDBJ databases">
        <title>Updated assembly of Pseudogymnoascus destructans, the fungus causing white-nose syndrome of bats.</title>
        <authorList>
            <person name="Palmer J.M."/>
            <person name="Drees K.P."/>
            <person name="Foster J.T."/>
            <person name="Lindner D.L."/>
        </authorList>
    </citation>
    <scope>NUCLEOTIDE SEQUENCE [LARGE SCALE GENOMIC DNA]</scope>
    <source>
        <strain evidence="3">20631-21</strain>
    </source>
</reference>
<accession>A0A177A506</accession>
<name>A0A177A506_9PEZI</name>
<gene>
    <name evidence="3" type="ORF">VC83_04810</name>
</gene>
<feature type="coiled-coil region" evidence="1">
    <location>
        <begin position="74"/>
        <end position="141"/>
    </location>
</feature>
<dbReference type="AlphaFoldDB" id="A0A177A506"/>
<protein>
    <submittedName>
        <fullName evidence="3">Uncharacterized protein</fullName>
    </submittedName>
</protein>
<dbReference type="RefSeq" id="XP_024322548.1">
    <property type="nucleotide sequence ID" value="XM_024468438.1"/>
</dbReference>
<feature type="region of interest" description="Disordered" evidence="2">
    <location>
        <begin position="191"/>
        <end position="210"/>
    </location>
</feature>
<keyword evidence="1" id="KW-0175">Coiled coil</keyword>
<evidence type="ECO:0000256" key="2">
    <source>
        <dbReference type="SAM" id="MobiDB-lite"/>
    </source>
</evidence>
<organism evidence="3">
    <name type="scientific">Pseudogymnoascus destructans</name>
    <dbReference type="NCBI Taxonomy" id="655981"/>
    <lineage>
        <taxon>Eukaryota</taxon>
        <taxon>Fungi</taxon>
        <taxon>Dikarya</taxon>
        <taxon>Ascomycota</taxon>
        <taxon>Pezizomycotina</taxon>
        <taxon>Leotiomycetes</taxon>
        <taxon>Thelebolales</taxon>
        <taxon>Thelebolaceae</taxon>
        <taxon>Pseudogymnoascus</taxon>
    </lineage>
</organism>
<proteinExistence type="predicted"/>
<dbReference type="VEuPathDB" id="FungiDB:GMDG_04793"/>
<dbReference type="EMBL" id="KV441400">
    <property type="protein sequence ID" value="OAF57258.1"/>
    <property type="molecule type" value="Genomic_DNA"/>
</dbReference>
<dbReference type="Proteomes" id="UP000077154">
    <property type="component" value="Unassembled WGS sequence"/>
</dbReference>